<dbReference type="InterPro" id="IPR052698">
    <property type="entry name" value="MoCofactor_Util/Proc"/>
</dbReference>
<evidence type="ECO:0000313" key="4">
    <source>
        <dbReference type="Proteomes" id="UP000664795"/>
    </source>
</evidence>
<dbReference type="EMBL" id="JAFMYU010000027">
    <property type="protein sequence ID" value="MBO0934112.1"/>
    <property type="molecule type" value="Genomic_DNA"/>
</dbReference>
<dbReference type="Gene3D" id="3.40.50.720">
    <property type="entry name" value="NAD(P)-binding Rossmann-like Domain"/>
    <property type="match status" value="1"/>
</dbReference>
<sequence length="376" mass="40996">MKEIKAIIAGYDQIDWATTQAALATVVRVEGSSYRRTGARMLVLSNGVWIGGISGGCLEGDALNRARLAIARATPSKITYDTTTDDEHQIGVGLGCNGIIDVLFTPLNPDDPNNPVEVLKHCMNERRQTHVLITITGLKGSWPTSKEGDVIRYVSADSLAGLDNAAIQAQLDEKVQQRIAKGVSAPFRFTGLAGEVLEAFVEILSPEIHLVLWGHQYDVYPLTRLVKELGWRITVVANPLKVNRKIAELVDAIVVPEQFSDIVIDEHTAVVLMSHDYKTDKTNLPTVVATSAPYIGMLGPRVRSERIWAELADEGHPIADADMVRIHAPVGLDIGAVSPEEIALSLAAEIRASFSGRDGTYLRLRQSTIHVRETSL</sequence>
<dbReference type="Proteomes" id="UP000664795">
    <property type="component" value="Unassembled WGS sequence"/>
</dbReference>
<gene>
    <name evidence="3" type="ORF">J2I48_24105</name>
</gene>
<dbReference type="InterPro" id="IPR003777">
    <property type="entry name" value="XdhC_CoxI"/>
</dbReference>
<keyword evidence="4" id="KW-1185">Reference proteome</keyword>
<feature type="domain" description="XdhC- CoxI" evidence="1">
    <location>
        <begin position="19"/>
        <end position="81"/>
    </location>
</feature>
<dbReference type="Pfam" id="PF13478">
    <property type="entry name" value="XdhC_C"/>
    <property type="match status" value="1"/>
</dbReference>
<dbReference type="InterPro" id="IPR027051">
    <property type="entry name" value="XdhC_Rossmann_dom"/>
</dbReference>
<feature type="domain" description="XdhC Rossmann" evidence="2">
    <location>
        <begin position="210"/>
        <end position="350"/>
    </location>
</feature>
<dbReference type="AlphaFoldDB" id="A0A939GCL0"/>
<name>A0A939GCL0_9BACT</name>
<dbReference type="PANTHER" id="PTHR30388:SF6">
    <property type="entry name" value="XANTHINE DEHYDROGENASE SUBUNIT A-RELATED"/>
    <property type="match status" value="1"/>
</dbReference>
<comment type="caution">
    <text evidence="3">The sequence shown here is derived from an EMBL/GenBank/DDBJ whole genome shotgun (WGS) entry which is preliminary data.</text>
</comment>
<accession>A0A939GCL0</accession>
<proteinExistence type="predicted"/>
<evidence type="ECO:0000259" key="2">
    <source>
        <dbReference type="Pfam" id="PF13478"/>
    </source>
</evidence>
<evidence type="ECO:0000313" key="3">
    <source>
        <dbReference type="EMBL" id="MBO0934112.1"/>
    </source>
</evidence>
<protein>
    <submittedName>
        <fullName evidence="3">XdhC family protein</fullName>
    </submittedName>
</protein>
<organism evidence="3 4">
    <name type="scientific">Fibrella aquatilis</name>
    <dbReference type="NCBI Taxonomy" id="2817059"/>
    <lineage>
        <taxon>Bacteria</taxon>
        <taxon>Pseudomonadati</taxon>
        <taxon>Bacteroidota</taxon>
        <taxon>Cytophagia</taxon>
        <taxon>Cytophagales</taxon>
        <taxon>Spirosomataceae</taxon>
        <taxon>Fibrella</taxon>
    </lineage>
</organism>
<dbReference type="PANTHER" id="PTHR30388">
    <property type="entry name" value="ALDEHYDE OXIDOREDUCTASE MOLYBDENUM COFACTOR ASSEMBLY PROTEIN"/>
    <property type="match status" value="1"/>
</dbReference>
<dbReference type="Pfam" id="PF02625">
    <property type="entry name" value="XdhC_CoxI"/>
    <property type="match status" value="1"/>
</dbReference>
<evidence type="ECO:0000259" key="1">
    <source>
        <dbReference type="Pfam" id="PF02625"/>
    </source>
</evidence>
<dbReference type="RefSeq" id="WP_207338078.1">
    <property type="nucleotide sequence ID" value="NZ_JAFMYU010000027.1"/>
</dbReference>
<reference evidence="3 4" key="1">
    <citation type="submission" date="2021-03" db="EMBL/GenBank/DDBJ databases">
        <title>Fibrella sp. HMF5036 genome sequencing and assembly.</title>
        <authorList>
            <person name="Kang H."/>
            <person name="Kim H."/>
            <person name="Bae S."/>
            <person name="Joh K."/>
        </authorList>
    </citation>
    <scope>NUCLEOTIDE SEQUENCE [LARGE SCALE GENOMIC DNA]</scope>
    <source>
        <strain evidence="3 4">HMF5036</strain>
    </source>
</reference>